<feature type="domain" description="Radical SAM core" evidence="7">
    <location>
        <begin position="226"/>
        <end position="455"/>
    </location>
</feature>
<dbReference type="Gene3D" id="3.80.30.20">
    <property type="entry name" value="tm_1862 like domain"/>
    <property type="match status" value="1"/>
</dbReference>
<dbReference type="Pfam" id="PF04055">
    <property type="entry name" value="Radical_SAM"/>
    <property type="match status" value="1"/>
</dbReference>
<protein>
    <submittedName>
        <fullName evidence="8">Oxidoreductase</fullName>
    </submittedName>
</protein>
<evidence type="ECO:0000256" key="4">
    <source>
        <dbReference type="ARBA" id="ARBA00023004"/>
    </source>
</evidence>
<dbReference type="CDD" id="cd01335">
    <property type="entry name" value="Radical_SAM"/>
    <property type="match status" value="1"/>
</dbReference>
<evidence type="ECO:0000256" key="2">
    <source>
        <dbReference type="ARBA" id="ARBA00022691"/>
    </source>
</evidence>
<comment type="cofactor">
    <cofactor evidence="1">
        <name>[4Fe-4S] cluster</name>
        <dbReference type="ChEBI" id="CHEBI:49883"/>
    </cofactor>
</comment>
<dbReference type="GO" id="GO:0046872">
    <property type="term" value="F:metal ion binding"/>
    <property type="evidence" value="ECO:0007669"/>
    <property type="project" value="UniProtKB-KW"/>
</dbReference>
<dbReference type="SFLD" id="SFLDG01082">
    <property type="entry name" value="B12-binding_domain_containing"/>
    <property type="match status" value="1"/>
</dbReference>
<dbReference type="PROSITE" id="PS51918">
    <property type="entry name" value="RADICAL_SAM"/>
    <property type="match status" value="1"/>
</dbReference>
<dbReference type="InterPro" id="IPR036724">
    <property type="entry name" value="Cobalamin-bd_sf"/>
</dbReference>
<dbReference type="InterPro" id="IPR007197">
    <property type="entry name" value="rSAM"/>
</dbReference>
<dbReference type="PROSITE" id="PS51332">
    <property type="entry name" value="B12_BINDING"/>
    <property type="match status" value="1"/>
</dbReference>
<evidence type="ECO:0000313" key="8">
    <source>
        <dbReference type="EMBL" id="KHE93788.1"/>
    </source>
</evidence>
<dbReference type="PANTHER" id="PTHR43409">
    <property type="entry name" value="ANAEROBIC MAGNESIUM-PROTOPORPHYRIN IX MONOMETHYL ESTER CYCLASE-RELATED"/>
    <property type="match status" value="1"/>
</dbReference>
<keyword evidence="4" id="KW-0408">Iron</keyword>
<dbReference type="Proteomes" id="UP000030652">
    <property type="component" value="Unassembled WGS sequence"/>
</dbReference>
<dbReference type="InterPro" id="IPR006158">
    <property type="entry name" value="Cobalamin-bd"/>
</dbReference>
<evidence type="ECO:0000256" key="5">
    <source>
        <dbReference type="ARBA" id="ARBA00023014"/>
    </source>
</evidence>
<comment type="caution">
    <text evidence="8">The sequence shown here is derived from an EMBL/GenBank/DDBJ whole genome shotgun (WGS) entry which is preliminary data.</text>
</comment>
<dbReference type="Pfam" id="PF02310">
    <property type="entry name" value="B12-binding"/>
    <property type="match status" value="1"/>
</dbReference>
<dbReference type="CDD" id="cd02068">
    <property type="entry name" value="radical_SAM_B12_BD"/>
    <property type="match status" value="1"/>
</dbReference>
<dbReference type="SFLD" id="SFLDG01123">
    <property type="entry name" value="methyltransferase_(Class_B)"/>
    <property type="match status" value="1"/>
</dbReference>
<feature type="domain" description="B12-binding" evidence="6">
    <location>
        <begin position="17"/>
        <end position="180"/>
    </location>
</feature>
<dbReference type="EMBL" id="JRYO01000035">
    <property type="protein sequence ID" value="KHE93788.1"/>
    <property type="molecule type" value="Genomic_DNA"/>
</dbReference>
<evidence type="ECO:0000259" key="7">
    <source>
        <dbReference type="PROSITE" id="PS51918"/>
    </source>
</evidence>
<reference evidence="8 9" key="1">
    <citation type="submission" date="2014-10" db="EMBL/GenBank/DDBJ databases">
        <title>Draft genome of anammox bacterium scalindua brodae, obtained using differential coverage binning of sequence data from two enrichment reactors.</title>
        <authorList>
            <person name="Speth D.R."/>
            <person name="Russ L."/>
            <person name="Kartal B."/>
            <person name="Op den Camp H.J."/>
            <person name="Dutilh B.E."/>
            <person name="Jetten M.S."/>
        </authorList>
    </citation>
    <scope>NUCLEOTIDE SEQUENCE [LARGE SCALE GENOMIC DNA]</scope>
    <source>
        <strain evidence="8">RU1</strain>
    </source>
</reference>
<dbReference type="InterPro" id="IPR006638">
    <property type="entry name" value="Elp3/MiaA/NifB-like_rSAM"/>
</dbReference>
<organism evidence="8 9">
    <name type="scientific">Candidatus Scalindua brodae</name>
    <dbReference type="NCBI Taxonomy" id="237368"/>
    <lineage>
        <taxon>Bacteria</taxon>
        <taxon>Pseudomonadati</taxon>
        <taxon>Planctomycetota</taxon>
        <taxon>Candidatus Brocadiia</taxon>
        <taxon>Candidatus Brocadiales</taxon>
        <taxon>Candidatus Scalinduaceae</taxon>
        <taxon>Candidatus Scalindua</taxon>
    </lineage>
</organism>
<accession>A0A0B0ERL9</accession>
<dbReference type="InterPro" id="IPR034466">
    <property type="entry name" value="Methyltransferase_Class_B"/>
</dbReference>
<dbReference type="GO" id="GO:0051539">
    <property type="term" value="F:4 iron, 4 sulfur cluster binding"/>
    <property type="evidence" value="ECO:0007669"/>
    <property type="project" value="UniProtKB-KW"/>
</dbReference>
<evidence type="ECO:0000313" key="9">
    <source>
        <dbReference type="Proteomes" id="UP000030652"/>
    </source>
</evidence>
<keyword evidence="3" id="KW-0479">Metal-binding</keyword>
<dbReference type="InterPro" id="IPR051198">
    <property type="entry name" value="BchE-like"/>
</dbReference>
<dbReference type="Gene3D" id="3.40.50.280">
    <property type="entry name" value="Cobalamin-binding domain"/>
    <property type="match status" value="1"/>
</dbReference>
<dbReference type="eggNOG" id="COG1032">
    <property type="taxonomic scope" value="Bacteria"/>
</dbReference>
<dbReference type="InterPro" id="IPR023404">
    <property type="entry name" value="rSAM_horseshoe"/>
</dbReference>
<dbReference type="InterPro" id="IPR058240">
    <property type="entry name" value="rSAM_sf"/>
</dbReference>
<evidence type="ECO:0000259" key="6">
    <source>
        <dbReference type="PROSITE" id="PS51332"/>
    </source>
</evidence>
<keyword evidence="5" id="KW-0411">Iron-sulfur</keyword>
<dbReference type="SUPFAM" id="SSF102114">
    <property type="entry name" value="Radical SAM enzymes"/>
    <property type="match status" value="1"/>
</dbReference>
<dbReference type="GO" id="GO:0003824">
    <property type="term" value="F:catalytic activity"/>
    <property type="evidence" value="ECO:0007669"/>
    <property type="project" value="InterPro"/>
</dbReference>
<dbReference type="SUPFAM" id="SSF52242">
    <property type="entry name" value="Cobalamin (vitamin B12)-binding domain"/>
    <property type="match status" value="1"/>
</dbReference>
<dbReference type="SFLD" id="SFLDS00029">
    <property type="entry name" value="Radical_SAM"/>
    <property type="match status" value="1"/>
</dbReference>
<name>A0A0B0ERL9_9BACT</name>
<dbReference type="SMART" id="SM00729">
    <property type="entry name" value="Elp3"/>
    <property type="match status" value="1"/>
</dbReference>
<proteinExistence type="predicted"/>
<keyword evidence="2" id="KW-0949">S-adenosyl-L-methionine</keyword>
<evidence type="ECO:0000256" key="1">
    <source>
        <dbReference type="ARBA" id="ARBA00001966"/>
    </source>
</evidence>
<sequence length="506" mass="58498">MGEGDNKQKMTENKDFRVLFINCNTMMDVLLPVGLSLISACLKEKGFGVKLFDTTFYKTATETGDEARAKNLQVKKTNREEFGLVYKDTDMFEDLKKMVEEYKPDIIGLSCIECTYELGIEMLNGIRLYYNVPMIVGGIFATFAPAEIIAEDCVDMVCVGEGEYALVELCTKIREKQDITSVQNMWIKQDGKIYKNGIRRPVDLDELPFQDWTIFEPRRFYKPMGGKISMTGTFEMNRGCPYSCRFCSDYGLNKLYANNGGYYREKSIKRLIDEMKEKKERYNLEFAYLVAESFLTTKRERIAEFIELYKEVNIPFWIEARPESINEENIKLLESSGCEGISLGIESGNVELRRNLLGRNMNDETILKAFSLLEKSSLRVSANNIIGFPTETRENIFETIEFNRKINVPGVMVSLYNPYKGTALREYCDEEGLIQKDAHAGDYRSETVLNMPQISREELLSLQKTFPLYVRFPKSEWPRIEKCEGNDMEADALYEELSREYTEKYL</sequence>
<dbReference type="AlphaFoldDB" id="A0A0B0ERL9"/>
<gene>
    <name evidence="8" type="ORF">SCABRO_00436</name>
</gene>
<dbReference type="GO" id="GO:0031419">
    <property type="term" value="F:cobalamin binding"/>
    <property type="evidence" value="ECO:0007669"/>
    <property type="project" value="InterPro"/>
</dbReference>
<evidence type="ECO:0000256" key="3">
    <source>
        <dbReference type="ARBA" id="ARBA00022723"/>
    </source>
</evidence>